<feature type="domain" description="tRNA pseudouridylate synthase B C-terminal" evidence="7">
    <location>
        <begin position="180"/>
        <end position="223"/>
    </location>
</feature>
<dbReference type="InterPro" id="IPR002501">
    <property type="entry name" value="PsdUridine_synth_N"/>
</dbReference>
<dbReference type="Pfam" id="PF16198">
    <property type="entry name" value="TruB_C_2"/>
    <property type="match status" value="1"/>
</dbReference>
<evidence type="ECO:0000313" key="8">
    <source>
        <dbReference type="EMBL" id="AHK71584.1"/>
    </source>
</evidence>
<dbReference type="Proteomes" id="UP000031656">
    <property type="component" value="Chromosome"/>
</dbReference>
<sequence length="333" mass="36333">MGRKRGRDIDGWLILDKPLGPTSTDMVNKLRWAFDAKKAGHGGTLDPLASGVLPIAFGKATRTIPYIMDATKRYRFTLTFGESRTTDDLEGEVLATSPNRPTDDQIRAVLPALTGNVMQVPPVFSALRVGGERAYDMARAGRPPELPPRPARIDSITLVERPDADTAVFDVQSGKGVYMRSLARDIALACGTVGHISVLRRTKCGPFDLSHALTIDQISLDKSTQTVDKADALPAPLLDAATALVDIPALAVTDAEGRMLVWGQSIDPADLVHPLPASSQGEDHLWRAMIGEHVLGLCHVRHGRLRAARMLENHEFFGEHDVDYRRTPHGTDF</sequence>
<reference evidence="8 9" key="1">
    <citation type="journal article" date="2015" name="Appl. Microbiol. Biotechnol.">
        <title>The consequence of an additional NADH dehydrogenase paralog on the growth of Gluconobacter oxydans DSM3504.</title>
        <authorList>
            <person name="Kostner D."/>
            <person name="Luchterhand B."/>
            <person name="Junker A."/>
            <person name="Volland S."/>
            <person name="Daniel R."/>
            <person name="Buchs J."/>
            <person name="Liebl W."/>
            <person name="Ehrenreich A."/>
        </authorList>
    </citation>
    <scope>NUCLEOTIDE SEQUENCE [LARGE SCALE GENOMIC DNA]</scope>
    <source>
        <strain evidence="8">DSM 3504</strain>
    </source>
</reference>
<dbReference type="AlphaFoldDB" id="A0A067Z5K3"/>
<dbReference type="InterPro" id="IPR020103">
    <property type="entry name" value="PsdUridine_synth_cat_dom_sf"/>
</dbReference>
<dbReference type="GO" id="GO:1990481">
    <property type="term" value="P:mRNA pseudouridine synthesis"/>
    <property type="evidence" value="ECO:0007669"/>
    <property type="project" value="TreeGrafter"/>
</dbReference>
<evidence type="ECO:0000256" key="1">
    <source>
        <dbReference type="ARBA" id="ARBA00000385"/>
    </source>
</evidence>
<evidence type="ECO:0000256" key="2">
    <source>
        <dbReference type="ARBA" id="ARBA00005642"/>
    </source>
</evidence>
<dbReference type="HAMAP" id="MF_01080">
    <property type="entry name" value="TruB_bact"/>
    <property type="match status" value="1"/>
</dbReference>
<accession>A0A067Z5K3</accession>
<proteinExistence type="inferred from homology"/>
<organism evidence="8 9">
    <name type="scientific">Gluconobacter oxydans DSM 3504</name>
    <dbReference type="NCBI Taxonomy" id="1288313"/>
    <lineage>
        <taxon>Bacteria</taxon>
        <taxon>Pseudomonadati</taxon>
        <taxon>Pseudomonadota</taxon>
        <taxon>Alphaproteobacteria</taxon>
        <taxon>Acetobacterales</taxon>
        <taxon>Acetobacteraceae</taxon>
        <taxon>Gluconobacter</taxon>
    </lineage>
</organism>
<dbReference type="EC" id="5.4.99.25" evidence="5"/>
<dbReference type="InterPro" id="IPR014780">
    <property type="entry name" value="tRNA_psdUridine_synth_TruB"/>
</dbReference>
<dbReference type="KEGG" id="goy:GLS_c17070"/>
<dbReference type="HOGENOM" id="CLU_032087_0_3_5"/>
<dbReference type="PANTHER" id="PTHR13767:SF2">
    <property type="entry name" value="PSEUDOURIDYLATE SYNTHASE TRUB1"/>
    <property type="match status" value="1"/>
</dbReference>
<evidence type="ECO:0000313" key="9">
    <source>
        <dbReference type="Proteomes" id="UP000031656"/>
    </source>
</evidence>
<evidence type="ECO:0000259" key="7">
    <source>
        <dbReference type="Pfam" id="PF16198"/>
    </source>
</evidence>
<comment type="catalytic activity">
    <reaction evidence="1 5">
        <text>uridine(55) in tRNA = pseudouridine(55) in tRNA</text>
        <dbReference type="Rhea" id="RHEA:42532"/>
        <dbReference type="Rhea" id="RHEA-COMP:10101"/>
        <dbReference type="Rhea" id="RHEA-COMP:10102"/>
        <dbReference type="ChEBI" id="CHEBI:65314"/>
        <dbReference type="ChEBI" id="CHEBI:65315"/>
        <dbReference type="EC" id="5.4.99.25"/>
    </reaction>
</comment>
<dbReference type="RefSeq" id="WP_041111912.1">
    <property type="nucleotide sequence ID" value="NZ_CP004373.1"/>
</dbReference>
<comment type="similarity">
    <text evidence="2 5">Belongs to the pseudouridine synthase TruB family. Type 1 subfamily.</text>
</comment>
<comment type="function">
    <text evidence="5">Responsible for synthesis of pseudouridine from uracil-55 in the psi GC loop of transfer RNAs.</text>
</comment>
<gene>
    <name evidence="5 8" type="primary">truB</name>
    <name evidence="8" type="ORF">GLS_c17070</name>
</gene>
<evidence type="ECO:0000256" key="4">
    <source>
        <dbReference type="ARBA" id="ARBA00023235"/>
    </source>
</evidence>
<dbReference type="SUPFAM" id="SSF55120">
    <property type="entry name" value="Pseudouridine synthase"/>
    <property type="match status" value="1"/>
</dbReference>
<dbReference type="CDD" id="cd02573">
    <property type="entry name" value="PseudoU_synth_EcTruB"/>
    <property type="match status" value="1"/>
</dbReference>
<evidence type="ECO:0000256" key="3">
    <source>
        <dbReference type="ARBA" id="ARBA00022694"/>
    </source>
</evidence>
<feature type="domain" description="Pseudouridine synthase II N-terminal" evidence="6">
    <location>
        <begin position="31"/>
        <end position="179"/>
    </location>
</feature>
<dbReference type="PANTHER" id="PTHR13767">
    <property type="entry name" value="TRNA-PSEUDOURIDINE SYNTHASE"/>
    <property type="match status" value="1"/>
</dbReference>
<evidence type="ECO:0000256" key="5">
    <source>
        <dbReference type="HAMAP-Rule" id="MF_01080"/>
    </source>
</evidence>
<dbReference type="GO" id="GO:0031119">
    <property type="term" value="P:tRNA pseudouridine synthesis"/>
    <property type="evidence" value="ECO:0007669"/>
    <property type="project" value="UniProtKB-UniRule"/>
</dbReference>
<feature type="active site" description="Nucleophile" evidence="5">
    <location>
        <position position="46"/>
    </location>
</feature>
<keyword evidence="4 5" id="KW-0413">Isomerase</keyword>
<protein>
    <recommendedName>
        <fullName evidence="5">tRNA pseudouridine synthase B</fullName>
        <ecNumber evidence="5">5.4.99.25</ecNumber>
    </recommendedName>
    <alternativeName>
        <fullName evidence="5">tRNA pseudouridine(55) synthase</fullName>
        <shortName evidence="5">Psi55 synthase</shortName>
    </alternativeName>
    <alternativeName>
        <fullName evidence="5">tRNA pseudouridylate synthase</fullName>
    </alternativeName>
    <alternativeName>
        <fullName evidence="5">tRNA-uridine isomerase</fullName>
    </alternativeName>
</protein>
<dbReference type="Gene3D" id="3.30.2350.10">
    <property type="entry name" value="Pseudouridine synthase"/>
    <property type="match status" value="1"/>
</dbReference>
<dbReference type="GO" id="GO:0003723">
    <property type="term" value="F:RNA binding"/>
    <property type="evidence" value="ECO:0007669"/>
    <property type="project" value="InterPro"/>
</dbReference>
<dbReference type="NCBIfam" id="TIGR00431">
    <property type="entry name" value="TruB"/>
    <property type="match status" value="1"/>
</dbReference>
<dbReference type="GeneID" id="56905926"/>
<dbReference type="Pfam" id="PF01509">
    <property type="entry name" value="TruB_N"/>
    <property type="match status" value="1"/>
</dbReference>
<keyword evidence="3 5" id="KW-0819">tRNA processing</keyword>
<dbReference type="EMBL" id="CP004373">
    <property type="protein sequence ID" value="AHK71584.1"/>
    <property type="molecule type" value="Genomic_DNA"/>
</dbReference>
<dbReference type="InterPro" id="IPR032819">
    <property type="entry name" value="TruB_C"/>
</dbReference>
<name>A0A067Z5K3_GLUOY</name>
<dbReference type="GO" id="GO:0160148">
    <property type="term" value="F:tRNA pseudouridine(55) synthase activity"/>
    <property type="evidence" value="ECO:0007669"/>
    <property type="project" value="UniProtKB-EC"/>
</dbReference>
<evidence type="ECO:0000259" key="6">
    <source>
        <dbReference type="Pfam" id="PF01509"/>
    </source>
</evidence>